<dbReference type="Proteomes" id="UP000749311">
    <property type="component" value="Unassembled WGS sequence"/>
</dbReference>
<feature type="domain" description="N-acetyltransferase" evidence="1">
    <location>
        <begin position="187"/>
        <end position="340"/>
    </location>
</feature>
<sequence>MSEQPSWSEAIVEGSLDWSFLKRDDLYEIAELCAAIAYIDDPAQPRDLADLLRDYDMPHAHADVHAVVGRDGGGTIVAYAWNHISPSNSPLPHVWMEFGVHPAWRYHKIGLRLVEWAIDRARVWYRHIRQAHPGIGPLWAGAAVDESSRVADDLRENGTLAPQRWYFDAHRSLMDSPLPSAPVPSGIELRIFDPEWSEKVRRAHNDAFSTRRGAHDVGEEQWEASLARPDFRPRWSWIAVDTTAETPEVVGYALNSEIHDSETGWREGWTERFGVCPRNRRAGLGRSLLVASMRTFVEQGCTLAGVGVDTDDPSRAERLFGTLGYTFDDRVVLFGRSFSD</sequence>
<dbReference type="InterPro" id="IPR000182">
    <property type="entry name" value="GNAT_dom"/>
</dbReference>
<comment type="caution">
    <text evidence="2">The sequence shown here is derived from an EMBL/GenBank/DDBJ whole genome shotgun (WGS) entry which is preliminary data.</text>
</comment>
<accession>A0ABX0SIE6</accession>
<dbReference type="CDD" id="cd04301">
    <property type="entry name" value="NAT_SF"/>
    <property type="match status" value="2"/>
</dbReference>
<evidence type="ECO:0000259" key="1">
    <source>
        <dbReference type="PROSITE" id="PS51186"/>
    </source>
</evidence>
<dbReference type="PROSITE" id="PS51186">
    <property type="entry name" value="GNAT"/>
    <property type="match status" value="1"/>
</dbReference>
<gene>
    <name evidence="2" type="ORF">FB473_001157</name>
</gene>
<dbReference type="EMBL" id="JAAMOZ010000001">
    <property type="protein sequence ID" value="NIH56512.1"/>
    <property type="molecule type" value="Genomic_DNA"/>
</dbReference>
<dbReference type="InterPro" id="IPR016181">
    <property type="entry name" value="Acyl_CoA_acyltransferase"/>
</dbReference>
<evidence type="ECO:0000313" key="2">
    <source>
        <dbReference type="EMBL" id="NIH56512.1"/>
    </source>
</evidence>
<reference evidence="2 3" key="1">
    <citation type="submission" date="2020-02" db="EMBL/GenBank/DDBJ databases">
        <title>Sequencing the genomes of 1000 actinobacteria strains.</title>
        <authorList>
            <person name="Klenk H.-P."/>
        </authorList>
    </citation>
    <scope>NUCLEOTIDE SEQUENCE [LARGE SCALE GENOMIC DNA]</scope>
    <source>
        <strain evidence="2 3">DSM 19609</strain>
    </source>
</reference>
<organism evidence="2 3">
    <name type="scientific">Brooklawnia cerclae</name>
    <dbReference type="NCBI Taxonomy" id="349934"/>
    <lineage>
        <taxon>Bacteria</taxon>
        <taxon>Bacillati</taxon>
        <taxon>Actinomycetota</taxon>
        <taxon>Actinomycetes</taxon>
        <taxon>Propionibacteriales</taxon>
        <taxon>Propionibacteriaceae</taxon>
        <taxon>Brooklawnia</taxon>
    </lineage>
</organism>
<name>A0ABX0SIE6_9ACTN</name>
<evidence type="ECO:0000313" key="3">
    <source>
        <dbReference type="Proteomes" id="UP000749311"/>
    </source>
</evidence>
<proteinExistence type="predicted"/>
<dbReference type="SUPFAM" id="SSF55729">
    <property type="entry name" value="Acyl-CoA N-acyltransferases (Nat)"/>
    <property type="match status" value="2"/>
</dbReference>
<dbReference type="Pfam" id="PF00583">
    <property type="entry name" value="Acetyltransf_1"/>
    <property type="match status" value="1"/>
</dbReference>
<keyword evidence="3" id="KW-1185">Reference proteome</keyword>
<dbReference type="RefSeq" id="WP_167165538.1">
    <property type="nucleotide sequence ID" value="NZ_BAAAOO010000015.1"/>
</dbReference>
<dbReference type="Gene3D" id="3.40.630.30">
    <property type="match status" value="1"/>
</dbReference>
<protein>
    <submittedName>
        <fullName evidence="2">GNAT superfamily N-acetyltransferase</fullName>
    </submittedName>
</protein>